<name>A0A838Y9W0_9NEIS</name>
<dbReference type="Pfam" id="PF05610">
    <property type="entry name" value="DUF779"/>
    <property type="match status" value="1"/>
</dbReference>
<organism evidence="1 2">
    <name type="scientific">Aquitalea aquatica</name>
    <dbReference type="NCBI Taxonomy" id="3044273"/>
    <lineage>
        <taxon>Bacteria</taxon>
        <taxon>Pseudomonadati</taxon>
        <taxon>Pseudomonadota</taxon>
        <taxon>Betaproteobacteria</taxon>
        <taxon>Neisseriales</taxon>
        <taxon>Chromobacteriaceae</taxon>
        <taxon>Aquitalea</taxon>
    </lineage>
</organism>
<dbReference type="RefSeq" id="WP_181834840.1">
    <property type="nucleotide sequence ID" value="NZ_JACERN010000014.1"/>
</dbReference>
<dbReference type="InterPro" id="IPR008497">
    <property type="entry name" value="DUF779"/>
</dbReference>
<evidence type="ECO:0000313" key="1">
    <source>
        <dbReference type="EMBL" id="MBA4707564.1"/>
    </source>
</evidence>
<keyword evidence="2" id="KW-1185">Reference proteome</keyword>
<reference evidence="1 2" key="1">
    <citation type="submission" date="2020-07" db="EMBL/GenBank/DDBJ databases">
        <title>Draft genome sequence of violacein-producing bacteria and related species.</title>
        <authorList>
            <person name="Wilson H.S."/>
            <person name="De Leon M.E."/>
        </authorList>
    </citation>
    <scope>NUCLEOTIDE SEQUENCE [LARGE SCALE GENOMIC DNA]</scope>
    <source>
        <strain evidence="1 2">HSC-21Su07</strain>
    </source>
</reference>
<accession>A0A838Y9W0</accession>
<dbReference type="PIRSF" id="PIRSF009151">
    <property type="entry name" value="DUF779"/>
    <property type="match status" value="1"/>
</dbReference>
<dbReference type="AlphaFoldDB" id="A0A838Y9W0"/>
<evidence type="ECO:0000313" key="2">
    <source>
        <dbReference type="Proteomes" id="UP000545606"/>
    </source>
</evidence>
<sequence>MISRVNMTERAAELLSVLCQRHGALLFHQSGGCCDGSAPLCFTQQEFRVGDHDILLGEIGGCPFYISEFLYGYWQNCVLTIDALPGRGGGFSLESAEGMRFVTLSRLLSEEELAVASSQESRSPP</sequence>
<dbReference type="Proteomes" id="UP000545606">
    <property type="component" value="Unassembled WGS sequence"/>
</dbReference>
<gene>
    <name evidence="1" type="ORF">H2Z84_04040</name>
</gene>
<dbReference type="EMBL" id="JACERN010000014">
    <property type="protein sequence ID" value="MBA4707564.1"/>
    <property type="molecule type" value="Genomic_DNA"/>
</dbReference>
<comment type="caution">
    <text evidence="1">The sequence shown here is derived from an EMBL/GenBank/DDBJ whole genome shotgun (WGS) entry which is preliminary data.</text>
</comment>
<proteinExistence type="predicted"/>
<protein>
    <submittedName>
        <fullName evidence="1">DUF779 domain-containing protein</fullName>
    </submittedName>
</protein>